<dbReference type="AlphaFoldDB" id="A0A381YE86"/>
<dbReference type="Pfam" id="PF03480">
    <property type="entry name" value="DctP"/>
    <property type="match status" value="1"/>
</dbReference>
<protein>
    <recommendedName>
        <fullName evidence="3">C4-dicarboxylate ABC transporter substrate-binding protein</fullName>
    </recommendedName>
</protein>
<reference evidence="2" key="1">
    <citation type="submission" date="2018-05" db="EMBL/GenBank/DDBJ databases">
        <authorList>
            <person name="Lanie J.A."/>
            <person name="Ng W.-L."/>
            <person name="Kazmierczak K.M."/>
            <person name="Andrzejewski T.M."/>
            <person name="Davidsen T.M."/>
            <person name="Wayne K.J."/>
            <person name="Tettelin H."/>
            <person name="Glass J.I."/>
            <person name="Rusch D."/>
            <person name="Podicherti R."/>
            <person name="Tsui H.-C.T."/>
            <person name="Winkler M.E."/>
        </authorList>
    </citation>
    <scope>NUCLEOTIDE SEQUENCE</scope>
</reference>
<evidence type="ECO:0000313" key="2">
    <source>
        <dbReference type="EMBL" id="SVA75406.1"/>
    </source>
</evidence>
<evidence type="ECO:0008006" key="3">
    <source>
        <dbReference type="Google" id="ProtNLM"/>
    </source>
</evidence>
<evidence type="ECO:0000256" key="1">
    <source>
        <dbReference type="ARBA" id="ARBA00022729"/>
    </source>
</evidence>
<dbReference type="Gene3D" id="3.40.190.170">
    <property type="entry name" value="Bacterial extracellular solute-binding protein, family 7"/>
    <property type="match status" value="1"/>
</dbReference>
<dbReference type="PANTHER" id="PTHR33376">
    <property type="match status" value="1"/>
</dbReference>
<proteinExistence type="predicted"/>
<dbReference type="InterPro" id="IPR018389">
    <property type="entry name" value="DctP_fam"/>
</dbReference>
<sequence>MKRTIKSAVNFVVGLLAFWGMTNLAISAEFKFDLANEYQASSLPGQTDADFAKVVAITSGGRIEVTNHPGGGLGFKSRQHFEAVMDGAVPIASTPISSLEKIEPIFDLQSLPFITTTVNETEAMFIVAKPYYEKAFNKHNQTLLYGAPWTPQGIWEQTKIRKPEDLKGLKIRTYNAQGAEVLKAAGASPIQLSWADVIPALSNGTITGVLTSDEGGVNSKFWELGCKYFNSIGFAMGINAVAMNLDVYNSLPEDMKIAIRVAADRAEQSAWQRARSRVSANKETLKSVGAEYVEDVPASVIDHIKVAAAPLKKAWIQNMGPDKAAKIMAEFDAFYKANY</sequence>
<dbReference type="EMBL" id="UINC01018043">
    <property type="protein sequence ID" value="SVA75406.1"/>
    <property type="molecule type" value="Genomic_DNA"/>
</dbReference>
<accession>A0A381YE86</accession>
<name>A0A381YE86_9ZZZZ</name>
<organism evidence="2">
    <name type="scientific">marine metagenome</name>
    <dbReference type="NCBI Taxonomy" id="408172"/>
    <lineage>
        <taxon>unclassified sequences</taxon>
        <taxon>metagenomes</taxon>
        <taxon>ecological metagenomes</taxon>
    </lineage>
</organism>
<dbReference type="GO" id="GO:0055085">
    <property type="term" value="P:transmembrane transport"/>
    <property type="evidence" value="ECO:0007669"/>
    <property type="project" value="InterPro"/>
</dbReference>
<dbReference type="CDD" id="cd13602">
    <property type="entry name" value="PBP2_TRAP_BpDctp6_7"/>
    <property type="match status" value="1"/>
</dbReference>
<dbReference type="PANTHER" id="PTHR33376:SF4">
    <property type="entry name" value="SIALIC ACID-BINDING PERIPLASMIC PROTEIN SIAP"/>
    <property type="match status" value="1"/>
</dbReference>
<dbReference type="NCBIfam" id="NF037995">
    <property type="entry name" value="TRAP_S1"/>
    <property type="match status" value="1"/>
</dbReference>
<keyword evidence="1" id="KW-0732">Signal</keyword>
<dbReference type="InterPro" id="IPR038404">
    <property type="entry name" value="TRAP_DctP_sf"/>
</dbReference>
<gene>
    <name evidence="2" type="ORF">METZ01_LOCUS128260</name>
</gene>